<dbReference type="InterPro" id="IPR002213">
    <property type="entry name" value="UDP_glucos_trans"/>
</dbReference>
<evidence type="ECO:0000256" key="4">
    <source>
        <dbReference type="RuleBase" id="RU003718"/>
    </source>
</evidence>
<keyword evidence="3 4" id="KW-0808">Transferase</keyword>
<keyword evidence="7" id="KW-1185">Reference proteome</keyword>
<dbReference type="OrthoDB" id="694549at2759"/>
<dbReference type="Pfam" id="PF00201">
    <property type="entry name" value="UDPGT"/>
    <property type="match status" value="1"/>
</dbReference>
<protein>
    <submittedName>
        <fullName evidence="6">UDP-glycosyltransferase 72B1</fullName>
    </submittedName>
</protein>
<dbReference type="EMBL" id="LWDX02040145">
    <property type="protein sequence ID" value="OEL24252.1"/>
    <property type="molecule type" value="Genomic_DNA"/>
</dbReference>
<dbReference type="SUPFAM" id="SSF53756">
    <property type="entry name" value="UDP-Glycosyltransferase/glycogen phosphorylase"/>
    <property type="match status" value="1"/>
</dbReference>
<evidence type="ECO:0000313" key="7">
    <source>
        <dbReference type="Proteomes" id="UP000095767"/>
    </source>
</evidence>
<feature type="compositionally biased region" description="Low complexity" evidence="5">
    <location>
        <begin position="1"/>
        <end position="19"/>
    </location>
</feature>
<dbReference type="PANTHER" id="PTHR48046:SF1">
    <property type="entry name" value="GLYCOSYLTRANSFERASE-RELATED"/>
    <property type="match status" value="1"/>
</dbReference>
<keyword evidence="2 4" id="KW-0328">Glycosyltransferase</keyword>
<reference evidence="6 7" key="1">
    <citation type="submission" date="2016-09" db="EMBL/GenBank/DDBJ databases">
        <title>The draft genome of Dichanthelium oligosanthes: A C3 panicoid grass species.</title>
        <authorList>
            <person name="Studer A.J."/>
            <person name="Schnable J.C."/>
            <person name="Brutnell T.P."/>
        </authorList>
    </citation>
    <scope>NUCLEOTIDE SEQUENCE [LARGE SCALE GENOMIC DNA]</scope>
    <source>
        <strain evidence="7">cv. Kellogg 1175</strain>
        <tissue evidence="6">Leaf</tissue>
    </source>
</reference>
<gene>
    <name evidence="6" type="ORF">BAE44_0014729</name>
</gene>
<sequence length="285" mass="31328">MPSLSTPSTPSSRRSPPCSANRSTAAHRCTVYNIGPLILTKSKAITTPASSSRAACPEWLDRQPARSVIFVSFGSGGALPTEQMHELAHGLELSGQRFLWVVRSPSDEGAVSDSYYDAESKKKDPFVFLPEGFVERTKDVGFLVSSWAPQIEVLTHEATGGFLTHCGWNSNLESLLHGVPTVAWPLYAEQRQDAVMLAEGLGAAIRVPELKRKEKILSVVKELMMAGEGKGAAVRVMVAELQKAEVVDKWAARENYSVPPLNYLLLSFLSYHSLIFYFHITNCNF</sequence>
<evidence type="ECO:0000256" key="3">
    <source>
        <dbReference type="ARBA" id="ARBA00022679"/>
    </source>
</evidence>
<evidence type="ECO:0000256" key="2">
    <source>
        <dbReference type="ARBA" id="ARBA00022676"/>
    </source>
</evidence>
<dbReference type="PROSITE" id="PS00375">
    <property type="entry name" value="UDPGT"/>
    <property type="match status" value="1"/>
</dbReference>
<dbReference type="AlphaFoldDB" id="A0A1E5VGK8"/>
<evidence type="ECO:0000256" key="1">
    <source>
        <dbReference type="ARBA" id="ARBA00009995"/>
    </source>
</evidence>
<name>A0A1E5VGK8_9POAL</name>
<dbReference type="FunFam" id="3.40.50.2000:FF:000056">
    <property type="entry name" value="Glycosyltransferase"/>
    <property type="match status" value="1"/>
</dbReference>
<dbReference type="GO" id="GO:0008194">
    <property type="term" value="F:UDP-glycosyltransferase activity"/>
    <property type="evidence" value="ECO:0007669"/>
    <property type="project" value="InterPro"/>
</dbReference>
<dbReference type="Gene3D" id="3.40.50.2000">
    <property type="entry name" value="Glycogen Phosphorylase B"/>
    <property type="match status" value="1"/>
</dbReference>
<comment type="caution">
    <text evidence="6">The sequence shown here is derived from an EMBL/GenBank/DDBJ whole genome shotgun (WGS) entry which is preliminary data.</text>
</comment>
<comment type="similarity">
    <text evidence="1 4">Belongs to the UDP-glycosyltransferase family.</text>
</comment>
<dbReference type="InterPro" id="IPR035595">
    <property type="entry name" value="UDP_glycos_trans_CS"/>
</dbReference>
<evidence type="ECO:0000313" key="6">
    <source>
        <dbReference type="EMBL" id="OEL24252.1"/>
    </source>
</evidence>
<feature type="region of interest" description="Disordered" evidence="5">
    <location>
        <begin position="1"/>
        <end position="22"/>
    </location>
</feature>
<organism evidence="6 7">
    <name type="scientific">Dichanthelium oligosanthes</name>
    <dbReference type="NCBI Taxonomy" id="888268"/>
    <lineage>
        <taxon>Eukaryota</taxon>
        <taxon>Viridiplantae</taxon>
        <taxon>Streptophyta</taxon>
        <taxon>Embryophyta</taxon>
        <taxon>Tracheophyta</taxon>
        <taxon>Spermatophyta</taxon>
        <taxon>Magnoliopsida</taxon>
        <taxon>Liliopsida</taxon>
        <taxon>Poales</taxon>
        <taxon>Poaceae</taxon>
        <taxon>PACMAD clade</taxon>
        <taxon>Panicoideae</taxon>
        <taxon>Panicodae</taxon>
        <taxon>Paniceae</taxon>
        <taxon>Dichantheliinae</taxon>
        <taxon>Dichanthelium</taxon>
    </lineage>
</organism>
<evidence type="ECO:0000256" key="5">
    <source>
        <dbReference type="SAM" id="MobiDB-lite"/>
    </source>
</evidence>
<proteinExistence type="inferred from homology"/>
<dbReference type="Proteomes" id="UP000095767">
    <property type="component" value="Unassembled WGS sequence"/>
</dbReference>
<dbReference type="PANTHER" id="PTHR48046">
    <property type="entry name" value="UDP-GLYCOSYLTRANSFERASE 72E1"/>
    <property type="match status" value="1"/>
</dbReference>
<accession>A0A1E5VGK8</accession>
<dbReference type="CDD" id="cd03784">
    <property type="entry name" value="GT1_Gtf-like"/>
    <property type="match status" value="1"/>
</dbReference>